<evidence type="ECO:0000313" key="6">
    <source>
        <dbReference type="Proteomes" id="UP000259030"/>
    </source>
</evidence>
<dbReference type="InterPro" id="IPR028098">
    <property type="entry name" value="Glyco_trans_4-like_N"/>
</dbReference>
<dbReference type="InterPro" id="IPR001296">
    <property type="entry name" value="Glyco_trans_1"/>
</dbReference>
<protein>
    <recommendedName>
        <fullName evidence="7">Glycosyl transferase family 1</fullName>
    </recommendedName>
</protein>
<dbReference type="PANTHER" id="PTHR12526">
    <property type="entry name" value="GLYCOSYLTRANSFERASE"/>
    <property type="match status" value="1"/>
</dbReference>
<dbReference type="Pfam" id="PF13439">
    <property type="entry name" value="Glyco_transf_4"/>
    <property type="match status" value="1"/>
</dbReference>
<organism evidence="5 6">
    <name type="scientific">Deinococcus ficus</name>
    <dbReference type="NCBI Taxonomy" id="317577"/>
    <lineage>
        <taxon>Bacteria</taxon>
        <taxon>Thermotogati</taxon>
        <taxon>Deinococcota</taxon>
        <taxon>Deinococci</taxon>
        <taxon>Deinococcales</taxon>
        <taxon>Deinococcaceae</taxon>
        <taxon>Deinococcus</taxon>
    </lineage>
</organism>
<dbReference type="GO" id="GO:0016757">
    <property type="term" value="F:glycosyltransferase activity"/>
    <property type="evidence" value="ECO:0007669"/>
    <property type="project" value="UniProtKB-KW"/>
</dbReference>
<evidence type="ECO:0000259" key="3">
    <source>
        <dbReference type="Pfam" id="PF00534"/>
    </source>
</evidence>
<dbReference type="KEGG" id="dfc:DFI_18080"/>
<reference evidence="5 6" key="1">
    <citation type="submission" date="2017-05" db="EMBL/GenBank/DDBJ databases">
        <title>The complete genome sequence of Deinococcus ficus isolated from the rhizosphere of the Ficus religiosa L. in Taiwan.</title>
        <authorList>
            <person name="Wu K.-M."/>
            <person name="Liao T.-L."/>
            <person name="Liu Y.-M."/>
            <person name="Young C.-C."/>
            <person name="Tsai S.-F."/>
        </authorList>
    </citation>
    <scope>NUCLEOTIDE SEQUENCE [LARGE SCALE GENOMIC DNA]</scope>
    <source>
        <strain evidence="5 6">CC-FR2-10</strain>
        <plasmid evidence="6">pdfi2</plasmid>
    </source>
</reference>
<dbReference type="EMBL" id="CP021083">
    <property type="protein sequence ID" value="ASN83082.1"/>
    <property type="molecule type" value="Genomic_DNA"/>
</dbReference>
<dbReference type="Gene3D" id="3.40.50.2000">
    <property type="entry name" value="Glycogen Phosphorylase B"/>
    <property type="match status" value="2"/>
</dbReference>
<evidence type="ECO:0000313" key="5">
    <source>
        <dbReference type="EMBL" id="ASN83082.1"/>
    </source>
</evidence>
<evidence type="ECO:0008006" key="7">
    <source>
        <dbReference type="Google" id="ProtNLM"/>
    </source>
</evidence>
<gene>
    <name evidence="5" type="ORF">DFI_18080</name>
</gene>
<dbReference type="CDD" id="cd03801">
    <property type="entry name" value="GT4_PimA-like"/>
    <property type="match status" value="1"/>
</dbReference>
<keyword evidence="6" id="KW-1185">Reference proteome</keyword>
<dbReference type="SUPFAM" id="SSF53756">
    <property type="entry name" value="UDP-Glycosyltransferase/glycogen phosphorylase"/>
    <property type="match status" value="1"/>
</dbReference>
<evidence type="ECO:0000259" key="4">
    <source>
        <dbReference type="Pfam" id="PF13439"/>
    </source>
</evidence>
<name>A0A221T2F9_9DEIO</name>
<feature type="domain" description="Glycosyltransferase subfamily 4-like N-terminal" evidence="4">
    <location>
        <begin position="45"/>
        <end position="158"/>
    </location>
</feature>
<sequence>MLWVATGARGGIHGYGRALETTGLFADWGVERLVTHDDGSRRRRAALFARAAGTLVWRCLTARPALVHLHSAAYGSFVRKGLLLWAARGVFRVPAVLHLHAGEFEDFYRRCPAPAQSLVRATLRRADRVVTLSPALGAAVQRIAPGARVTVAENGVRLAPEPRVLAGPAPRVLFVGVLIERKDPLALLRAWAACLRPPGATLRFAGDGPLRAEMEALIHAEGLQGSVELLGWLDPQDVAAQLDRADVLVLPSHFEGQPLALLEGMARGLALVSTWVGGIPDLIEDGVSGRLVPPGDTPALTAALDEVLNDPDARQRLGQAAYARAQARYDIRRTAERLHDLYRQLSGPPALTPGGTAAGGAHD</sequence>
<proteinExistence type="predicted"/>
<accession>A0A221T2F9</accession>
<keyword evidence="1" id="KW-0328">Glycosyltransferase</keyword>
<evidence type="ECO:0000256" key="1">
    <source>
        <dbReference type="ARBA" id="ARBA00022676"/>
    </source>
</evidence>
<dbReference type="STRING" id="317577.GCA_000419625_03340"/>
<evidence type="ECO:0000256" key="2">
    <source>
        <dbReference type="ARBA" id="ARBA00022679"/>
    </source>
</evidence>
<keyword evidence="2" id="KW-0808">Transferase</keyword>
<dbReference type="PANTHER" id="PTHR12526:SF510">
    <property type="entry name" value="D-INOSITOL 3-PHOSPHATE GLYCOSYLTRANSFERASE"/>
    <property type="match status" value="1"/>
</dbReference>
<keyword evidence="5" id="KW-0614">Plasmid</keyword>
<feature type="domain" description="Glycosyl transferase family 1" evidence="3">
    <location>
        <begin position="169"/>
        <end position="323"/>
    </location>
</feature>
<dbReference type="Pfam" id="PF00534">
    <property type="entry name" value="Glycos_transf_1"/>
    <property type="match status" value="1"/>
</dbReference>
<dbReference type="Proteomes" id="UP000259030">
    <property type="component" value="Plasmid pDFI2"/>
</dbReference>
<dbReference type="AlphaFoldDB" id="A0A221T2F9"/>
<geneLocation type="plasmid" evidence="6">
    <name>pdfi2</name>
</geneLocation>